<evidence type="ECO:0000313" key="3">
    <source>
        <dbReference type="Proteomes" id="UP000193411"/>
    </source>
</evidence>
<dbReference type="EMBL" id="MCFL01000026">
    <property type="protein sequence ID" value="ORZ34763.1"/>
    <property type="molecule type" value="Genomic_DNA"/>
</dbReference>
<dbReference type="Proteomes" id="UP000193411">
    <property type="component" value="Unassembled WGS sequence"/>
</dbReference>
<feature type="transmembrane region" description="Helical" evidence="1">
    <location>
        <begin position="105"/>
        <end position="124"/>
    </location>
</feature>
<dbReference type="AlphaFoldDB" id="A0A1Y2HM42"/>
<keyword evidence="1" id="KW-1133">Transmembrane helix</keyword>
<organism evidence="2 3">
    <name type="scientific">Catenaria anguillulae PL171</name>
    <dbReference type="NCBI Taxonomy" id="765915"/>
    <lineage>
        <taxon>Eukaryota</taxon>
        <taxon>Fungi</taxon>
        <taxon>Fungi incertae sedis</taxon>
        <taxon>Blastocladiomycota</taxon>
        <taxon>Blastocladiomycetes</taxon>
        <taxon>Blastocladiales</taxon>
        <taxon>Catenariaceae</taxon>
        <taxon>Catenaria</taxon>
    </lineage>
</organism>
<sequence>MSSLPSSLSFQCVRIRFNLPRLPRRISLAPFCFNDFHPVFVKNTISKVTRLDKDFDKNNPGYWNPFDNIIFNGIILLLGPVAIVLLAICYQWIRTKWNVVKTAIVYVFMIGAIGLEGFRIAYLVNDILYHTDVWDQGTYIIAYIFCSAEVLFALIFFSVSKISSSASERPAE</sequence>
<gene>
    <name evidence="2" type="ORF">BCR44DRAFT_1143252</name>
</gene>
<reference evidence="2 3" key="1">
    <citation type="submission" date="2016-07" db="EMBL/GenBank/DDBJ databases">
        <title>Pervasive Adenine N6-methylation of Active Genes in Fungi.</title>
        <authorList>
            <consortium name="DOE Joint Genome Institute"/>
            <person name="Mondo S.J."/>
            <person name="Dannebaum R.O."/>
            <person name="Kuo R.C."/>
            <person name="Labutti K."/>
            <person name="Haridas S."/>
            <person name="Kuo A."/>
            <person name="Salamov A."/>
            <person name="Ahrendt S.R."/>
            <person name="Lipzen A."/>
            <person name="Sullivan W."/>
            <person name="Andreopoulos W.B."/>
            <person name="Clum A."/>
            <person name="Lindquist E."/>
            <person name="Daum C."/>
            <person name="Ramamoorthy G.K."/>
            <person name="Gryganskyi A."/>
            <person name="Culley D."/>
            <person name="Magnuson J.K."/>
            <person name="James T.Y."/>
            <person name="O'Malley M.A."/>
            <person name="Stajich J.E."/>
            <person name="Spatafora J.W."/>
            <person name="Visel A."/>
            <person name="Grigoriev I.V."/>
        </authorList>
    </citation>
    <scope>NUCLEOTIDE SEQUENCE [LARGE SCALE GENOMIC DNA]</scope>
    <source>
        <strain evidence="2 3">PL171</strain>
    </source>
</reference>
<evidence type="ECO:0000256" key="1">
    <source>
        <dbReference type="SAM" id="Phobius"/>
    </source>
</evidence>
<feature type="transmembrane region" description="Helical" evidence="1">
    <location>
        <begin position="136"/>
        <end position="159"/>
    </location>
</feature>
<keyword evidence="3" id="KW-1185">Reference proteome</keyword>
<accession>A0A1Y2HM42</accession>
<protein>
    <submittedName>
        <fullName evidence="2">Uncharacterized protein</fullName>
    </submittedName>
</protein>
<keyword evidence="1" id="KW-0812">Transmembrane</keyword>
<feature type="transmembrane region" description="Helical" evidence="1">
    <location>
        <begin position="69"/>
        <end position="93"/>
    </location>
</feature>
<comment type="caution">
    <text evidence="2">The sequence shown here is derived from an EMBL/GenBank/DDBJ whole genome shotgun (WGS) entry which is preliminary data.</text>
</comment>
<proteinExistence type="predicted"/>
<keyword evidence="1" id="KW-0472">Membrane</keyword>
<name>A0A1Y2HM42_9FUNG</name>
<evidence type="ECO:0000313" key="2">
    <source>
        <dbReference type="EMBL" id="ORZ34763.1"/>
    </source>
</evidence>